<evidence type="ECO:0000313" key="4">
    <source>
        <dbReference type="Proteomes" id="UP000436088"/>
    </source>
</evidence>
<comment type="caution">
    <text evidence="3">The sequence shown here is derived from an EMBL/GenBank/DDBJ whole genome shotgun (WGS) entry which is preliminary data.</text>
</comment>
<dbReference type="AlphaFoldDB" id="A0A6A2YC48"/>
<dbReference type="PANTHER" id="PTHR21450:SF17">
    <property type="entry name" value="OS09G0542500 PROTEIN"/>
    <property type="match status" value="1"/>
</dbReference>
<dbReference type="PANTHER" id="PTHR21450">
    <property type="entry name" value="PROTEIN ALTERED PHOSPHATE STARVATION RESPONSE 1"/>
    <property type="match status" value="1"/>
</dbReference>
<evidence type="ECO:0000256" key="1">
    <source>
        <dbReference type="SAM" id="MobiDB-lite"/>
    </source>
</evidence>
<feature type="compositionally biased region" description="Basic and acidic residues" evidence="1">
    <location>
        <begin position="46"/>
        <end position="55"/>
    </location>
</feature>
<reference evidence="3" key="1">
    <citation type="submission" date="2019-09" db="EMBL/GenBank/DDBJ databases">
        <title>Draft genome information of white flower Hibiscus syriacus.</title>
        <authorList>
            <person name="Kim Y.-M."/>
        </authorList>
    </citation>
    <scope>NUCLEOTIDE SEQUENCE [LARGE SCALE GENOMIC DNA]</scope>
    <source>
        <strain evidence="3">YM2019G1</strain>
    </source>
</reference>
<proteinExistence type="predicted"/>
<protein>
    <recommendedName>
        <fullName evidence="2">DUF630 domain-containing protein</fullName>
    </recommendedName>
</protein>
<feature type="compositionally biased region" description="Low complexity" evidence="1">
    <location>
        <begin position="56"/>
        <end position="67"/>
    </location>
</feature>
<feature type="domain" description="DUF630" evidence="2">
    <location>
        <begin position="1"/>
        <end position="40"/>
    </location>
</feature>
<name>A0A6A2YC48_HIBSY</name>
<sequence length="177" mass="21114">MDYVASKLEEEEAVVSICRERKRLIKLAVDRRYALTEAHFSSEKVTEQDLVREQHQQQQQQQQQQQHRGYFYMQMPPPMPSPQRDFGWDFFNPFDVVRPEIISGYYRCSEDDLRAVREHEGISELEEEGDTKEEEKKVVIIEEKNNKREHEECETSVLKVKEETCEPRRIKKAYSDG</sequence>
<accession>A0A6A2YC48</accession>
<dbReference type="EMBL" id="VEPZ02001540">
    <property type="protein sequence ID" value="KAE8668984.1"/>
    <property type="molecule type" value="Genomic_DNA"/>
</dbReference>
<gene>
    <name evidence="3" type="ORF">F3Y22_tig00112276pilonHSYRG00043</name>
</gene>
<dbReference type="InterPro" id="IPR006868">
    <property type="entry name" value="DUF630"/>
</dbReference>
<dbReference type="Pfam" id="PF04783">
    <property type="entry name" value="DUF630"/>
    <property type="match status" value="1"/>
</dbReference>
<evidence type="ECO:0000259" key="2">
    <source>
        <dbReference type="Pfam" id="PF04783"/>
    </source>
</evidence>
<dbReference type="Proteomes" id="UP000436088">
    <property type="component" value="Unassembled WGS sequence"/>
</dbReference>
<organism evidence="3 4">
    <name type="scientific">Hibiscus syriacus</name>
    <name type="common">Rose of Sharon</name>
    <dbReference type="NCBI Taxonomy" id="106335"/>
    <lineage>
        <taxon>Eukaryota</taxon>
        <taxon>Viridiplantae</taxon>
        <taxon>Streptophyta</taxon>
        <taxon>Embryophyta</taxon>
        <taxon>Tracheophyta</taxon>
        <taxon>Spermatophyta</taxon>
        <taxon>Magnoliopsida</taxon>
        <taxon>eudicotyledons</taxon>
        <taxon>Gunneridae</taxon>
        <taxon>Pentapetalae</taxon>
        <taxon>rosids</taxon>
        <taxon>malvids</taxon>
        <taxon>Malvales</taxon>
        <taxon>Malvaceae</taxon>
        <taxon>Malvoideae</taxon>
        <taxon>Hibiscus</taxon>
    </lineage>
</organism>
<keyword evidence="4" id="KW-1185">Reference proteome</keyword>
<evidence type="ECO:0000313" key="3">
    <source>
        <dbReference type="EMBL" id="KAE8668984.1"/>
    </source>
</evidence>
<feature type="region of interest" description="Disordered" evidence="1">
    <location>
        <begin position="46"/>
        <end position="67"/>
    </location>
</feature>